<dbReference type="PANTHER" id="PTHR45969">
    <property type="entry name" value="RING ZINC FINGER PROTEIN-RELATED"/>
    <property type="match status" value="1"/>
</dbReference>
<keyword evidence="3" id="KW-0862">Zinc</keyword>
<feature type="region of interest" description="Disordered" evidence="6">
    <location>
        <begin position="275"/>
        <end position="315"/>
    </location>
</feature>
<dbReference type="GO" id="GO:0016567">
    <property type="term" value="P:protein ubiquitination"/>
    <property type="evidence" value="ECO:0007669"/>
    <property type="project" value="TreeGrafter"/>
</dbReference>
<accession>A0A5B0LKK8</accession>
<dbReference type="OrthoDB" id="8062037at2759"/>
<organism evidence="8 9">
    <name type="scientific">Puccinia graminis f. sp. tritici</name>
    <dbReference type="NCBI Taxonomy" id="56615"/>
    <lineage>
        <taxon>Eukaryota</taxon>
        <taxon>Fungi</taxon>
        <taxon>Dikarya</taxon>
        <taxon>Basidiomycota</taxon>
        <taxon>Pucciniomycotina</taxon>
        <taxon>Pucciniomycetes</taxon>
        <taxon>Pucciniales</taxon>
        <taxon>Pucciniaceae</taxon>
        <taxon>Puccinia</taxon>
    </lineage>
</organism>
<name>A0A5B0LKK8_PUCGR</name>
<sequence>MKFQKFISSILPIFSSSLITNLLPQAAALVPGSKSIATEEVFSEARDLPRDKELVEHSTSHDLSGSLKSEESSKCAICQKNLGREGVKELQCGHIFHQTGLDRWAIENPVCPLCREEDHSLVIQHQEHKMLQEAKERERQIEEQNRIQLQNERARQEEITRDISYQDGDCLICSTRAVPSNLDSPYCPGCGKPIHELCLNRWLHGSTTYICPACSTDYFQWHQEQLSDDIDLEAHEHDALTHLTDHEGQGQAHLLRDSSAFSSLVSSRKRMREYASENERVGLSLASSSHANKQRDRADPTREDHDRDGSDENAA</sequence>
<dbReference type="InterPro" id="IPR001841">
    <property type="entry name" value="Znf_RING"/>
</dbReference>
<feature type="coiled-coil region" evidence="5">
    <location>
        <begin position="131"/>
        <end position="159"/>
    </location>
</feature>
<evidence type="ECO:0000256" key="3">
    <source>
        <dbReference type="ARBA" id="ARBA00022833"/>
    </source>
</evidence>
<dbReference type="InterPro" id="IPR013083">
    <property type="entry name" value="Znf_RING/FYVE/PHD"/>
</dbReference>
<evidence type="ECO:0000256" key="1">
    <source>
        <dbReference type="ARBA" id="ARBA00022723"/>
    </source>
</evidence>
<protein>
    <recommendedName>
        <fullName evidence="7">RING-type domain-containing protein</fullName>
    </recommendedName>
</protein>
<keyword evidence="1" id="KW-0479">Metal-binding</keyword>
<dbReference type="EMBL" id="VSWC01000197">
    <property type="protein sequence ID" value="KAA1064420.1"/>
    <property type="molecule type" value="Genomic_DNA"/>
</dbReference>
<evidence type="ECO:0000256" key="4">
    <source>
        <dbReference type="PROSITE-ProRule" id="PRU00175"/>
    </source>
</evidence>
<dbReference type="PROSITE" id="PS50089">
    <property type="entry name" value="ZF_RING_2"/>
    <property type="match status" value="2"/>
</dbReference>
<evidence type="ECO:0000313" key="9">
    <source>
        <dbReference type="Proteomes" id="UP000324748"/>
    </source>
</evidence>
<dbReference type="GO" id="GO:0008270">
    <property type="term" value="F:zinc ion binding"/>
    <property type="evidence" value="ECO:0007669"/>
    <property type="project" value="UniProtKB-KW"/>
</dbReference>
<dbReference type="SMART" id="SM00184">
    <property type="entry name" value="RING"/>
    <property type="match status" value="2"/>
</dbReference>
<gene>
    <name evidence="8" type="ORF">PGT21_002356</name>
</gene>
<keyword evidence="9" id="KW-1185">Reference proteome</keyword>
<keyword evidence="5" id="KW-0175">Coiled coil</keyword>
<comment type="caution">
    <text evidence="8">The sequence shown here is derived from an EMBL/GenBank/DDBJ whole genome shotgun (WGS) entry which is preliminary data.</text>
</comment>
<dbReference type="SUPFAM" id="SSF57850">
    <property type="entry name" value="RING/U-box"/>
    <property type="match status" value="2"/>
</dbReference>
<keyword evidence="2 4" id="KW-0863">Zinc-finger</keyword>
<proteinExistence type="predicted"/>
<reference evidence="8 9" key="1">
    <citation type="submission" date="2019-05" db="EMBL/GenBank/DDBJ databases">
        <title>Emergence of the Ug99 lineage of the wheat stem rust pathogen through somatic hybridization.</title>
        <authorList>
            <person name="Li F."/>
            <person name="Upadhyaya N.M."/>
            <person name="Sperschneider J."/>
            <person name="Matny O."/>
            <person name="Nguyen-Phuc H."/>
            <person name="Mago R."/>
            <person name="Raley C."/>
            <person name="Miller M.E."/>
            <person name="Silverstein K.A.T."/>
            <person name="Henningsen E."/>
            <person name="Hirsch C.D."/>
            <person name="Visser B."/>
            <person name="Pretorius Z.A."/>
            <person name="Steffenson B.J."/>
            <person name="Schwessinger B."/>
            <person name="Dodds P.N."/>
            <person name="Figueroa M."/>
        </authorList>
    </citation>
    <scope>NUCLEOTIDE SEQUENCE [LARGE SCALE GENOMIC DNA]</scope>
    <source>
        <strain evidence="8">21-0</strain>
    </source>
</reference>
<dbReference type="Proteomes" id="UP000324748">
    <property type="component" value="Unassembled WGS sequence"/>
</dbReference>
<evidence type="ECO:0000256" key="5">
    <source>
        <dbReference type="SAM" id="Coils"/>
    </source>
</evidence>
<dbReference type="PANTHER" id="PTHR45969:SF69">
    <property type="entry name" value="FINGER DOMAIN PROTEIN, PUTATIVE (AFU_ORTHOLOGUE AFUA_3G12190)-RELATED"/>
    <property type="match status" value="1"/>
</dbReference>
<feature type="domain" description="RING-type" evidence="7">
    <location>
        <begin position="170"/>
        <end position="215"/>
    </location>
</feature>
<feature type="compositionally biased region" description="Basic and acidic residues" evidence="6">
    <location>
        <begin position="293"/>
        <end position="315"/>
    </location>
</feature>
<evidence type="ECO:0000256" key="2">
    <source>
        <dbReference type="ARBA" id="ARBA00022771"/>
    </source>
</evidence>
<dbReference type="Pfam" id="PF13639">
    <property type="entry name" value="zf-RING_2"/>
    <property type="match status" value="1"/>
</dbReference>
<dbReference type="Gene3D" id="3.30.40.10">
    <property type="entry name" value="Zinc/RING finger domain, C3HC4 (zinc finger)"/>
    <property type="match status" value="2"/>
</dbReference>
<dbReference type="GO" id="GO:0061630">
    <property type="term" value="F:ubiquitin protein ligase activity"/>
    <property type="evidence" value="ECO:0007669"/>
    <property type="project" value="TreeGrafter"/>
</dbReference>
<evidence type="ECO:0000256" key="6">
    <source>
        <dbReference type="SAM" id="MobiDB-lite"/>
    </source>
</evidence>
<evidence type="ECO:0000259" key="7">
    <source>
        <dbReference type="PROSITE" id="PS50089"/>
    </source>
</evidence>
<feature type="domain" description="RING-type" evidence="7">
    <location>
        <begin position="75"/>
        <end position="115"/>
    </location>
</feature>
<dbReference type="AlphaFoldDB" id="A0A5B0LKK8"/>
<evidence type="ECO:0000313" key="8">
    <source>
        <dbReference type="EMBL" id="KAA1064420.1"/>
    </source>
</evidence>